<protein>
    <recommendedName>
        <fullName evidence="4">Rhamnosyl O-methyltransferase</fullName>
    </recommendedName>
</protein>
<gene>
    <name evidence="3" type="ORF">LCGC14_2656920</name>
</gene>
<evidence type="ECO:0000313" key="3">
    <source>
        <dbReference type="EMBL" id="KKK97023.1"/>
    </source>
</evidence>
<dbReference type="GO" id="GO:0071770">
    <property type="term" value="P:DIM/DIP cell wall layer assembly"/>
    <property type="evidence" value="ECO:0007669"/>
    <property type="project" value="TreeGrafter"/>
</dbReference>
<proteinExistence type="predicted"/>
<reference evidence="3" key="1">
    <citation type="journal article" date="2015" name="Nature">
        <title>Complex archaea that bridge the gap between prokaryotes and eukaryotes.</title>
        <authorList>
            <person name="Spang A."/>
            <person name="Saw J.H."/>
            <person name="Jorgensen S.L."/>
            <person name="Zaremba-Niedzwiedzka K."/>
            <person name="Martijn J."/>
            <person name="Lind A.E."/>
            <person name="van Eijk R."/>
            <person name="Schleper C."/>
            <person name="Guy L."/>
            <person name="Ettema T.J."/>
        </authorList>
    </citation>
    <scope>NUCLEOTIDE SEQUENCE</scope>
</reference>
<evidence type="ECO:0000256" key="1">
    <source>
        <dbReference type="ARBA" id="ARBA00022603"/>
    </source>
</evidence>
<dbReference type="InterPro" id="IPR007072">
    <property type="entry name" value="RNMT_CmcI"/>
</dbReference>
<evidence type="ECO:0000256" key="2">
    <source>
        <dbReference type="ARBA" id="ARBA00022679"/>
    </source>
</evidence>
<dbReference type="AlphaFoldDB" id="A0A0F8ZT91"/>
<keyword evidence="2" id="KW-0808">Transferase</keyword>
<evidence type="ECO:0008006" key="4">
    <source>
        <dbReference type="Google" id="ProtNLM"/>
    </source>
</evidence>
<comment type="caution">
    <text evidence="3">The sequence shown here is derived from an EMBL/GenBank/DDBJ whole genome shotgun (WGS) entry which is preliminary data.</text>
</comment>
<dbReference type="Pfam" id="PF04989">
    <property type="entry name" value="RMNT_CmcI"/>
    <property type="match status" value="1"/>
</dbReference>
<accession>A0A0F8ZT91</accession>
<dbReference type="InterPro" id="IPR029063">
    <property type="entry name" value="SAM-dependent_MTases_sf"/>
</dbReference>
<name>A0A0F8ZT91_9ZZZZ</name>
<keyword evidence="1" id="KW-0489">Methyltransferase</keyword>
<dbReference type="EMBL" id="LAZR01046231">
    <property type="protein sequence ID" value="KKK97023.1"/>
    <property type="molecule type" value="Genomic_DNA"/>
</dbReference>
<dbReference type="Gene3D" id="3.40.50.150">
    <property type="entry name" value="Vaccinia Virus protein VP39"/>
    <property type="match status" value="1"/>
</dbReference>
<sequence length="146" mass="16338">MGVSYPEEARITQEVSDAIIDSFHHLLYVSAAWERTYWRGVPVCKLPSDLFIYQELINSAKPDFLVETGTALGGSALFFADMMELQGHGEVISIDKNYRPDKPEHPRITYLDGDSLGQVEWAKKAVSGAKTIVSLDSDHTKEHVLE</sequence>
<dbReference type="SUPFAM" id="SSF53335">
    <property type="entry name" value="S-adenosyl-L-methionine-dependent methyltransferases"/>
    <property type="match status" value="1"/>
</dbReference>
<dbReference type="GO" id="GO:0008168">
    <property type="term" value="F:methyltransferase activity"/>
    <property type="evidence" value="ECO:0007669"/>
    <property type="project" value="UniProtKB-KW"/>
</dbReference>
<dbReference type="GO" id="GO:0032259">
    <property type="term" value="P:methylation"/>
    <property type="evidence" value="ECO:0007669"/>
    <property type="project" value="UniProtKB-KW"/>
</dbReference>
<dbReference type="PANTHER" id="PTHR40048:SF1">
    <property type="entry name" value="RHAMNOSYL O-METHYLTRANSFERASE"/>
    <property type="match status" value="1"/>
</dbReference>
<dbReference type="PANTHER" id="PTHR40048">
    <property type="entry name" value="RHAMNOSYL O-METHYLTRANSFERASE"/>
    <property type="match status" value="1"/>
</dbReference>
<dbReference type="GO" id="GO:0005886">
    <property type="term" value="C:plasma membrane"/>
    <property type="evidence" value="ECO:0007669"/>
    <property type="project" value="TreeGrafter"/>
</dbReference>
<organism evidence="3">
    <name type="scientific">marine sediment metagenome</name>
    <dbReference type="NCBI Taxonomy" id="412755"/>
    <lineage>
        <taxon>unclassified sequences</taxon>
        <taxon>metagenomes</taxon>
        <taxon>ecological metagenomes</taxon>
    </lineage>
</organism>
<dbReference type="GO" id="GO:0008610">
    <property type="term" value="P:lipid biosynthetic process"/>
    <property type="evidence" value="ECO:0007669"/>
    <property type="project" value="InterPro"/>
</dbReference>
<feature type="non-terminal residue" evidence="3">
    <location>
        <position position="146"/>
    </location>
</feature>